<evidence type="ECO:0000256" key="5">
    <source>
        <dbReference type="ARBA" id="ARBA00022777"/>
    </source>
</evidence>
<evidence type="ECO:0000313" key="11">
    <source>
        <dbReference type="EMBL" id="BCM24078.1"/>
    </source>
</evidence>
<protein>
    <recommendedName>
        <fullName evidence="8 9">Homoserine kinase</fullName>
        <shortName evidence="8">HK</shortName>
        <shortName evidence="8">HSK</shortName>
        <ecNumber evidence="8 9">2.7.1.39</ecNumber>
    </recommendedName>
</protein>
<keyword evidence="3 8" id="KW-0791">Threonine biosynthesis</keyword>
<keyword evidence="4 8" id="KW-0547">Nucleotide-binding</keyword>
<dbReference type="NCBIfam" id="NF003558">
    <property type="entry name" value="PRK05231.1"/>
    <property type="match status" value="1"/>
</dbReference>
<dbReference type="PANTHER" id="PTHR21064:SF6">
    <property type="entry name" value="AMINOGLYCOSIDE PHOSPHOTRANSFERASE DOMAIN-CONTAINING PROTEIN"/>
    <property type="match status" value="1"/>
</dbReference>
<dbReference type="EMBL" id="AP024110">
    <property type="protein sequence ID" value="BCM24078.1"/>
    <property type="molecule type" value="Genomic_DNA"/>
</dbReference>
<keyword evidence="1 8" id="KW-0028">Amino-acid biosynthesis</keyword>
<evidence type="ECO:0000256" key="4">
    <source>
        <dbReference type="ARBA" id="ARBA00022741"/>
    </source>
</evidence>
<dbReference type="GO" id="GO:0009088">
    <property type="term" value="P:threonine biosynthetic process"/>
    <property type="evidence" value="ECO:0007669"/>
    <property type="project" value="UniProtKB-UniRule"/>
</dbReference>
<dbReference type="InterPro" id="IPR011009">
    <property type="entry name" value="Kinase-like_dom_sf"/>
</dbReference>
<dbReference type="KEGG" id="mpau:ZMTM_03370"/>
<evidence type="ECO:0000256" key="7">
    <source>
        <dbReference type="ARBA" id="ARBA00038240"/>
    </source>
</evidence>
<proteinExistence type="inferred from homology"/>
<comment type="pathway">
    <text evidence="8">Amino-acid biosynthesis; L-threonine biosynthesis; L-threonine from L-aspartate: step 4/5.</text>
</comment>
<keyword evidence="5 8" id="KW-0418">Kinase</keyword>
<dbReference type="GO" id="GO:0005524">
    <property type="term" value="F:ATP binding"/>
    <property type="evidence" value="ECO:0007669"/>
    <property type="project" value="UniProtKB-KW"/>
</dbReference>
<dbReference type="GO" id="GO:0004413">
    <property type="term" value="F:homoserine kinase activity"/>
    <property type="evidence" value="ECO:0007669"/>
    <property type="project" value="UniProtKB-UniRule"/>
</dbReference>
<dbReference type="Gene3D" id="3.90.1200.10">
    <property type="match status" value="1"/>
</dbReference>
<reference evidence="11" key="1">
    <citation type="journal article" date="2021" name="Arch. Microbiol.">
        <title>Methyloradius palustris gen. nov., sp. nov., a methanol-oxidizing bacterium isolated from snow.</title>
        <authorList>
            <person name="Miyadera T."/>
            <person name="Kojima H."/>
            <person name="Fukui M."/>
        </authorList>
    </citation>
    <scope>NUCLEOTIDE SEQUENCE</scope>
    <source>
        <strain evidence="11">Zm11</strain>
    </source>
</reference>
<gene>
    <name evidence="8 11" type="primary">thrB</name>
    <name evidence="11" type="ORF">ZMTM_03370</name>
</gene>
<evidence type="ECO:0000256" key="6">
    <source>
        <dbReference type="ARBA" id="ARBA00022840"/>
    </source>
</evidence>
<dbReference type="Pfam" id="PF01636">
    <property type="entry name" value="APH"/>
    <property type="match status" value="1"/>
</dbReference>
<evidence type="ECO:0000256" key="8">
    <source>
        <dbReference type="HAMAP-Rule" id="MF_00301"/>
    </source>
</evidence>
<dbReference type="SUPFAM" id="SSF56112">
    <property type="entry name" value="Protein kinase-like (PK-like)"/>
    <property type="match status" value="1"/>
</dbReference>
<dbReference type="InterPro" id="IPR050249">
    <property type="entry name" value="Pseudomonas-type_ThrB"/>
</dbReference>
<dbReference type="PANTHER" id="PTHR21064">
    <property type="entry name" value="AMINOGLYCOSIDE PHOSPHOTRANSFERASE DOMAIN-CONTAINING PROTEIN-RELATED"/>
    <property type="match status" value="1"/>
</dbReference>
<keyword evidence="2 8" id="KW-0808">Transferase</keyword>
<sequence>MSVFTTVTPQQLSEWLKAYPLGELLDLQGIASGITNTNYFVTTSTGRYVLTLFEANTAEELPYFLDLMAHLAQHQVLCPSPVRNIAGNSLGELNGKPAALVSCLKGRSLEVPSAVHCAEVGRVLAAMHIAGESFTANMENPRGANWRLTTGNKLIDLLTAQDRALLESALSAEANQSLDGLPQGVIHADLFRDNVLFDGEQMGGVIDFYYACNDVLLYDVAIAVNDWCTNEDGSLNAELTVALLKAYHAVRPLTELEHQAWPNQLMSAALRFWLSRLYDFHFPNVGELTHAKDPAHFQKILQKRINEQASLATLWV</sequence>
<dbReference type="CDD" id="cd05153">
    <property type="entry name" value="HomoserineK_II"/>
    <property type="match status" value="1"/>
</dbReference>
<evidence type="ECO:0000256" key="9">
    <source>
        <dbReference type="NCBIfam" id="TIGR00938"/>
    </source>
</evidence>
<feature type="domain" description="Aminoglycoside phosphotransferase" evidence="10">
    <location>
        <begin position="27"/>
        <end position="253"/>
    </location>
</feature>
<organism evidence="11 12">
    <name type="scientific">Methyloradius palustris</name>
    <dbReference type="NCBI Taxonomy" id="2778876"/>
    <lineage>
        <taxon>Bacteria</taxon>
        <taxon>Pseudomonadati</taxon>
        <taxon>Pseudomonadota</taxon>
        <taxon>Betaproteobacteria</taxon>
        <taxon>Nitrosomonadales</taxon>
        <taxon>Methylophilaceae</taxon>
        <taxon>Methyloradius</taxon>
    </lineage>
</organism>
<dbReference type="Gene3D" id="3.30.200.20">
    <property type="entry name" value="Phosphorylase Kinase, domain 1"/>
    <property type="match status" value="1"/>
</dbReference>
<keyword evidence="6 8" id="KW-0067">ATP-binding</keyword>
<evidence type="ECO:0000259" key="10">
    <source>
        <dbReference type="Pfam" id="PF01636"/>
    </source>
</evidence>
<evidence type="ECO:0000313" key="12">
    <source>
        <dbReference type="Proteomes" id="UP000826722"/>
    </source>
</evidence>
<dbReference type="HAMAP" id="MF_00301">
    <property type="entry name" value="Homoser_kinase_2"/>
    <property type="match status" value="1"/>
</dbReference>
<dbReference type="InterPro" id="IPR005280">
    <property type="entry name" value="Homoserine_kinase_II"/>
</dbReference>
<evidence type="ECO:0000256" key="2">
    <source>
        <dbReference type="ARBA" id="ARBA00022679"/>
    </source>
</evidence>
<dbReference type="RefSeq" id="WP_221764637.1">
    <property type="nucleotide sequence ID" value="NZ_AP024110.1"/>
</dbReference>
<dbReference type="NCBIfam" id="TIGR00938">
    <property type="entry name" value="thrB_alt"/>
    <property type="match status" value="1"/>
</dbReference>
<evidence type="ECO:0000256" key="1">
    <source>
        <dbReference type="ARBA" id="ARBA00022605"/>
    </source>
</evidence>
<dbReference type="InterPro" id="IPR002575">
    <property type="entry name" value="Aminoglycoside_PTrfase"/>
</dbReference>
<dbReference type="Proteomes" id="UP000826722">
    <property type="component" value="Chromosome"/>
</dbReference>
<keyword evidence="12" id="KW-1185">Reference proteome</keyword>
<comment type="similarity">
    <text evidence="7 8">Belongs to the pseudomonas-type ThrB family.</text>
</comment>
<evidence type="ECO:0000256" key="3">
    <source>
        <dbReference type="ARBA" id="ARBA00022697"/>
    </source>
</evidence>
<accession>A0A8D5GAP3</accession>
<dbReference type="AlphaFoldDB" id="A0A8D5GAP3"/>
<name>A0A8D5GAP3_9PROT</name>
<comment type="catalytic activity">
    <reaction evidence="8">
        <text>L-homoserine + ATP = O-phospho-L-homoserine + ADP + H(+)</text>
        <dbReference type="Rhea" id="RHEA:13985"/>
        <dbReference type="ChEBI" id="CHEBI:15378"/>
        <dbReference type="ChEBI" id="CHEBI:30616"/>
        <dbReference type="ChEBI" id="CHEBI:57476"/>
        <dbReference type="ChEBI" id="CHEBI:57590"/>
        <dbReference type="ChEBI" id="CHEBI:456216"/>
        <dbReference type="EC" id="2.7.1.39"/>
    </reaction>
</comment>
<dbReference type="EC" id="2.7.1.39" evidence="8 9"/>
<dbReference type="UniPathway" id="UPA00050">
    <property type="reaction ID" value="UER00064"/>
</dbReference>